<dbReference type="AlphaFoldDB" id="A0A0V1GKK9"/>
<dbReference type="Proteomes" id="UP000055024">
    <property type="component" value="Unassembled WGS sequence"/>
</dbReference>
<accession>A0A0V1GKK9</accession>
<reference evidence="1 3" key="1">
    <citation type="submission" date="2015-01" db="EMBL/GenBank/DDBJ databases">
        <title>Evolution of Trichinella species and genotypes.</title>
        <authorList>
            <person name="Korhonen P.K."/>
            <person name="Edoardo P."/>
            <person name="Giuseppe L.R."/>
            <person name="Gasser R.B."/>
        </authorList>
    </citation>
    <scope>NUCLEOTIDE SEQUENCE [LARGE SCALE GENOMIC DNA]</scope>
    <source>
        <strain evidence="1">ISS1029</strain>
    </source>
</reference>
<keyword evidence="3" id="KW-1185">Reference proteome</keyword>
<evidence type="ECO:0000313" key="1">
    <source>
        <dbReference type="EMBL" id="KRY98823.1"/>
    </source>
</evidence>
<dbReference type="EMBL" id="JYDP01001145">
    <property type="protein sequence ID" value="KRY98823.1"/>
    <property type="molecule type" value="Genomic_DNA"/>
</dbReference>
<evidence type="ECO:0000313" key="2">
    <source>
        <dbReference type="EMBL" id="KRY99625.1"/>
    </source>
</evidence>
<protein>
    <submittedName>
        <fullName evidence="1">Uncharacterized protein</fullName>
    </submittedName>
</protein>
<organism evidence="1 3">
    <name type="scientific">Trichinella zimbabwensis</name>
    <dbReference type="NCBI Taxonomy" id="268475"/>
    <lineage>
        <taxon>Eukaryota</taxon>
        <taxon>Metazoa</taxon>
        <taxon>Ecdysozoa</taxon>
        <taxon>Nematoda</taxon>
        <taxon>Enoplea</taxon>
        <taxon>Dorylaimia</taxon>
        <taxon>Trichinellida</taxon>
        <taxon>Trichinellidae</taxon>
        <taxon>Trichinella</taxon>
    </lineage>
</organism>
<dbReference type="EMBL" id="JYDP01000759">
    <property type="protein sequence ID" value="KRY99625.1"/>
    <property type="molecule type" value="Genomic_DNA"/>
</dbReference>
<gene>
    <name evidence="1" type="ORF">T11_3998</name>
    <name evidence="2" type="ORF">T11_9954</name>
</gene>
<name>A0A0V1GKK9_9BILA</name>
<proteinExistence type="predicted"/>
<comment type="caution">
    <text evidence="1">The sequence shown here is derived from an EMBL/GenBank/DDBJ whole genome shotgun (WGS) entry which is preliminary data.</text>
</comment>
<sequence>MDWSKFGVTALLPCSMCTKSVIKIRIAPEHPIVTVVNLDL</sequence>
<evidence type="ECO:0000313" key="3">
    <source>
        <dbReference type="Proteomes" id="UP000055024"/>
    </source>
</evidence>